<comment type="caution">
    <text evidence="1">The sequence shown here is derived from an EMBL/GenBank/DDBJ whole genome shotgun (WGS) entry which is preliminary data.</text>
</comment>
<gene>
    <name evidence="1" type="ORF">GAQ59_13160</name>
</gene>
<accession>A0A6A2GIC3</accession>
<proteinExistence type="predicted"/>
<name>A0A6A2GIC3_BACUN</name>
<reference evidence="1 2" key="1">
    <citation type="journal article" date="2019" name="Nat. Med.">
        <title>A library of human gut bacterial isolates paired with longitudinal multiomics data enables mechanistic microbiome research.</title>
        <authorList>
            <person name="Poyet M."/>
            <person name="Groussin M."/>
            <person name="Gibbons S.M."/>
            <person name="Avila-Pacheco J."/>
            <person name="Jiang X."/>
            <person name="Kearney S.M."/>
            <person name="Perrotta A.R."/>
            <person name="Berdy B."/>
            <person name="Zhao S."/>
            <person name="Lieberman T.D."/>
            <person name="Swanson P.K."/>
            <person name="Smith M."/>
            <person name="Roesemann S."/>
            <person name="Alexander J.E."/>
            <person name="Rich S.A."/>
            <person name="Livny J."/>
            <person name="Vlamakis H."/>
            <person name="Clish C."/>
            <person name="Bullock K."/>
            <person name="Deik A."/>
            <person name="Scott J."/>
            <person name="Pierce K.A."/>
            <person name="Xavier R.J."/>
            <person name="Alm E.J."/>
        </authorList>
    </citation>
    <scope>NUCLEOTIDE SEQUENCE [LARGE SCALE GENOMIC DNA]</scope>
    <source>
        <strain evidence="1 2">BIOML-A27</strain>
    </source>
</reference>
<dbReference type="RefSeq" id="WP_038610174.1">
    <property type="nucleotide sequence ID" value="NZ_JBBNMO010000014.1"/>
</dbReference>
<dbReference type="EMBL" id="WCUG01000010">
    <property type="protein sequence ID" value="KAB4168993.1"/>
    <property type="molecule type" value="Genomic_DNA"/>
</dbReference>
<dbReference type="Pfam" id="PF05133">
    <property type="entry name" value="SPP1_portal"/>
    <property type="match status" value="1"/>
</dbReference>
<sequence length="494" mass="56560">MTIEELLQSEDISKVVSELRNGRLSVEPNTKEHVAQYDPKLHDINDTQKRPDKLVVIDKDSDEYGEVKNVNPNVEQTTEQGFRIEPVARIALAIQKLIVKRAVAFTFGNPVTYGSNPEGEDEKALLKAINRAFHDVKEKTLNRRIARSLYSMTEVAELWYPVEVPEHETYGFKTTKKFKVAIFSPMFGDRLYPYFDDTRDMVAFSRQFTRKDRDMITRTYFETYTKDKHYLWCCDGLDGEVAGKNWTLVEGFPKELTIGKIPVIYACQPQVEWEDVQSLIDRLEKLLSNFADTNDYHASPKIFVQGKVIGFARKGEAGAIIEGENGATAQYLAWQNAPESVKLEIETLLRMIYTITQTPDISFDTVKGIGAISGVALQLLFMDAHLKVQDKSEIFSDYLQRRVNVLKAFFKQAHLEWSKACDNLIIEPEIVPYIIEDELSKINILTSANGNKQIASRRATIQRLGWADNVDEEEKAIINEEDRENSYYQNEPTI</sequence>
<dbReference type="Proteomes" id="UP000433928">
    <property type="component" value="Unassembled WGS sequence"/>
</dbReference>
<evidence type="ECO:0000313" key="2">
    <source>
        <dbReference type="Proteomes" id="UP000433928"/>
    </source>
</evidence>
<dbReference type="AlphaFoldDB" id="A0A6A2GIC3"/>
<dbReference type="InterPro" id="IPR021145">
    <property type="entry name" value="Portal_protein_SPP1_Gp6-like"/>
</dbReference>
<evidence type="ECO:0000313" key="1">
    <source>
        <dbReference type="EMBL" id="KAB4168993.1"/>
    </source>
</evidence>
<protein>
    <submittedName>
        <fullName evidence="1">Phage portal protein</fullName>
    </submittedName>
</protein>
<organism evidence="1 2">
    <name type="scientific">Bacteroides uniformis</name>
    <dbReference type="NCBI Taxonomy" id="820"/>
    <lineage>
        <taxon>Bacteria</taxon>
        <taxon>Pseudomonadati</taxon>
        <taxon>Bacteroidota</taxon>
        <taxon>Bacteroidia</taxon>
        <taxon>Bacteroidales</taxon>
        <taxon>Bacteroidaceae</taxon>
        <taxon>Bacteroides</taxon>
    </lineage>
</organism>